<dbReference type="AlphaFoldDB" id="A0A061JLW6"/>
<dbReference type="OrthoDB" id="7025162at2"/>
<reference evidence="1 2" key="1">
    <citation type="journal article" date="2013" name="Genome Announc.">
        <title>Draft Genome of the Nitrogen-Fixing Bacterium Pseudomonas stutzeri Strain KOS6 Isolated from Industrial Hydrocarbon Sludge.</title>
        <authorList>
            <person name="Grigoryeva T.V."/>
            <person name="Laikov A.V."/>
            <person name="Naumova R.P."/>
            <person name="Manolov A.I."/>
            <person name="Larin A.K."/>
            <person name="Karpova I.Y."/>
            <person name="Semashko T.A."/>
            <person name="Alexeev D.G."/>
            <person name="Kostryukova E.S."/>
            <person name="Muller R."/>
            <person name="Govorun V.M."/>
        </authorList>
    </citation>
    <scope>NUCLEOTIDE SEQUENCE [LARGE SCALE GENOMIC DNA]</scope>
    <source>
        <strain evidence="1 2">KOS6</strain>
    </source>
</reference>
<dbReference type="RefSeq" id="WP_003297475.1">
    <property type="nucleotide sequence ID" value="NZ_KK020676.1"/>
</dbReference>
<organism evidence="1 2">
    <name type="scientific">Stutzerimonas stutzeri KOS6</name>
    <dbReference type="NCBI Taxonomy" id="1218352"/>
    <lineage>
        <taxon>Bacteria</taxon>
        <taxon>Pseudomonadati</taxon>
        <taxon>Pseudomonadota</taxon>
        <taxon>Gammaproteobacteria</taxon>
        <taxon>Pseudomonadales</taxon>
        <taxon>Pseudomonadaceae</taxon>
        <taxon>Stutzerimonas</taxon>
    </lineage>
</organism>
<dbReference type="Proteomes" id="UP000026923">
    <property type="component" value="Unassembled WGS sequence"/>
</dbReference>
<accession>A0A061JLW6</accession>
<protein>
    <submittedName>
        <fullName evidence="1">Uncharacterized protein</fullName>
    </submittedName>
</protein>
<name>A0A061JLW6_STUST</name>
<dbReference type="HOGENOM" id="CLU_2651756_0_0_6"/>
<dbReference type="EMBL" id="AMCZ02000035">
    <property type="protein sequence ID" value="EWC39603.1"/>
    <property type="molecule type" value="Genomic_DNA"/>
</dbReference>
<proteinExistence type="predicted"/>
<gene>
    <name evidence="1" type="ORF">B597_019625</name>
</gene>
<evidence type="ECO:0000313" key="2">
    <source>
        <dbReference type="Proteomes" id="UP000026923"/>
    </source>
</evidence>
<sequence length="76" mass="8490">MQEFKYDRVHTPAAHEAARQEIAQKMAAFEAAKGPVETQPIRVEEKLIPYRITCPEKKQAARAKAVATRKARSVAA</sequence>
<comment type="caution">
    <text evidence="1">The sequence shown here is derived from an EMBL/GenBank/DDBJ whole genome shotgun (WGS) entry which is preliminary data.</text>
</comment>
<evidence type="ECO:0000313" key="1">
    <source>
        <dbReference type="EMBL" id="EWC39603.1"/>
    </source>
</evidence>